<sequence>MKPPALTTQQLKERGWTPAMIRELLGKHDRERANELRVGNRGRRVDAPVKLYLEERVVKAESTAAFARAQDAARVRQDSANQGAETRAARQQQQADAFVDAYTPNIVPPENATAMTRTELWRHHMDGLDEWQYSAQADALLGGLRGKQRRDAQNRLYAKHRAAVHAVYGWTDEQ</sequence>
<comment type="caution">
    <text evidence="1">The sequence shown here is derived from an EMBL/GenBank/DDBJ whole genome shotgun (WGS) entry which is preliminary data.</text>
</comment>
<proteinExistence type="predicted"/>
<dbReference type="Proteomes" id="UP001252370">
    <property type="component" value="Unassembled WGS sequence"/>
</dbReference>
<reference evidence="1" key="1">
    <citation type="submission" date="2023-07" db="EMBL/GenBank/DDBJ databases">
        <title>Sorghum-associated microbial communities from plants grown in Nebraska, USA.</title>
        <authorList>
            <person name="Schachtman D."/>
        </authorList>
    </citation>
    <scope>NUCLEOTIDE SEQUENCE</scope>
    <source>
        <strain evidence="1">BE73</strain>
    </source>
</reference>
<protein>
    <submittedName>
        <fullName evidence="1">Uncharacterized protein</fullName>
    </submittedName>
</protein>
<dbReference type="EMBL" id="JAVDTP010000014">
    <property type="protein sequence ID" value="MDR6753456.1"/>
    <property type="molecule type" value="Genomic_DNA"/>
</dbReference>
<accession>A0ACC6KLS6</accession>
<evidence type="ECO:0000313" key="2">
    <source>
        <dbReference type="Proteomes" id="UP001252370"/>
    </source>
</evidence>
<gene>
    <name evidence="1" type="ORF">J2Y01_003979</name>
</gene>
<keyword evidence="2" id="KW-1185">Reference proteome</keyword>
<name>A0ACC6KLS6_9DEIO</name>
<evidence type="ECO:0000313" key="1">
    <source>
        <dbReference type="EMBL" id="MDR6753456.1"/>
    </source>
</evidence>
<organism evidence="1 2">
    <name type="scientific">Deinococcus soli</name>
    <name type="common">ex Cha et al. 2016</name>
    <dbReference type="NCBI Taxonomy" id="1309411"/>
    <lineage>
        <taxon>Bacteria</taxon>
        <taxon>Thermotogati</taxon>
        <taxon>Deinococcota</taxon>
        <taxon>Deinococci</taxon>
        <taxon>Deinococcales</taxon>
        <taxon>Deinococcaceae</taxon>
        <taxon>Deinococcus</taxon>
    </lineage>
</organism>